<dbReference type="Gramene" id="AUR62042813-RA">
    <property type="protein sequence ID" value="AUR62042813-RA:cds"/>
    <property type="gene ID" value="AUR62042813"/>
</dbReference>
<dbReference type="PANTHER" id="PTHR21461:SF12">
    <property type="entry name" value="GALACTAN BETA-1,4-GALACTOSYLTRANSFERASE GALS2"/>
    <property type="match status" value="1"/>
</dbReference>
<dbReference type="Proteomes" id="UP000596660">
    <property type="component" value="Unplaced"/>
</dbReference>
<dbReference type="AlphaFoldDB" id="A0A803NA29"/>
<dbReference type="EC" id="2.4.1.-" evidence="8"/>
<evidence type="ECO:0000256" key="2">
    <source>
        <dbReference type="ARBA" id="ARBA00007647"/>
    </source>
</evidence>
<evidence type="ECO:0000256" key="6">
    <source>
        <dbReference type="ARBA" id="ARBA00022989"/>
    </source>
</evidence>
<keyword evidence="4 8" id="KW-0808">Transferase</keyword>
<keyword evidence="6" id="KW-1133">Transmembrane helix</keyword>
<proteinExistence type="inferred from homology"/>
<protein>
    <recommendedName>
        <fullName evidence="8">Glycosyltransferase family 92 protein</fullName>
        <ecNumber evidence="8">2.4.1.-</ecNumber>
    </recommendedName>
</protein>
<dbReference type="InterPro" id="IPR008166">
    <property type="entry name" value="Glyco_transf_92"/>
</dbReference>
<dbReference type="OMA" id="NCEYQSN"/>
<sequence>MSAYRGGPNTFAVIGLSSKPLHDYGHPTYNCEYQSNNGSHFAVSGQKLSFQDFGFARAYVVVVVNCTFPTGTDSSTGGRLLLHASTNGGYDRDINSIDTIIALNEPPNSWHPSQFLAPPKYDYFYCGSSLFGNLSPQRVREWIAYHIRLFGTKSHFVFNDAGGIHPEVMGVLLPWIDLGFVTIHDIKYQEEFDGFYHNQMLILNDCLHRHQFDTKWMFFFDVDEYIFLPGESSLDSIMETLKETRIIL</sequence>
<dbReference type="GO" id="GO:0005737">
    <property type="term" value="C:cytoplasm"/>
    <property type="evidence" value="ECO:0007669"/>
    <property type="project" value="TreeGrafter"/>
</dbReference>
<name>A0A803NA29_CHEQI</name>
<dbReference type="PANTHER" id="PTHR21461">
    <property type="entry name" value="GLYCOSYLTRANSFERASE FAMILY 92 PROTEIN"/>
    <property type="match status" value="1"/>
</dbReference>
<evidence type="ECO:0000313" key="9">
    <source>
        <dbReference type="EnsemblPlants" id="AUR62042813-RA:cds"/>
    </source>
</evidence>
<evidence type="ECO:0000256" key="3">
    <source>
        <dbReference type="ARBA" id="ARBA00022676"/>
    </source>
</evidence>
<comment type="similarity">
    <text evidence="2 8">Belongs to the glycosyltransferase 92 family.</text>
</comment>
<evidence type="ECO:0000256" key="5">
    <source>
        <dbReference type="ARBA" id="ARBA00022692"/>
    </source>
</evidence>
<keyword evidence="10" id="KW-1185">Reference proteome</keyword>
<dbReference type="EnsemblPlants" id="AUR62042813-RA">
    <property type="protein sequence ID" value="AUR62042813-RA:cds"/>
    <property type="gene ID" value="AUR62042813"/>
</dbReference>
<organism evidence="9 10">
    <name type="scientific">Chenopodium quinoa</name>
    <name type="common">Quinoa</name>
    <dbReference type="NCBI Taxonomy" id="63459"/>
    <lineage>
        <taxon>Eukaryota</taxon>
        <taxon>Viridiplantae</taxon>
        <taxon>Streptophyta</taxon>
        <taxon>Embryophyta</taxon>
        <taxon>Tracheophyta</taxon>
        <taxon>Spermatophyta</taxon>
        <taxon>Magnoliopsida</taxon>
        <taxon>eudicotyledons</taxon>
        <taxon>Gunneridae</taxon>
        <taxon>Pentapetalae</taxon>
        <taxon>Caryophyllales</taxon>
        <taxon>Chenopodiaceae</taxon>
        <taxon>Chenopodioideae</taxon>
        <taxon>Atripliceae</taxon>
        <taxon>Chenopodium</taxon>
    </lineage>
</organism>
<evidence type="ECO:0000256" key="1">
    <source>
        <dbReference type="ARBA" id="ARBA00004167"/>
    </source>
</evidence>
<evidence type="ECO:0000256" key="4">
    <source>
        <dbReference type="ARBA" id="ARBA00022679"/>
    </source>
</evidence>
<keyword evidence="5" id="KW-0812">Transmembrane</keyword>
<dbReference type="Pfam" id="PF01697">
    <property type="entry name" value="Glyco_transf_92"/>
    <property type="match status" value="1"/>
</dbReference>
<dbReference type="GO" id="GO:0016757">
    <property type="term" value="F:glycosyltransferase activity"/>
    <property type="evidence" value="ECO:0007669"/>
    <property type="project" value="UniProtKB-UniRule"/>
</dbReference>
<evidence type="ECO:0000256" key="7">
    <source>
        <dbReference type="ARBA" id="ARBA00023136"/>
    </source>
</evidence>
<reference evidence="9" key="1">
    <citation type="journal article" date="2017" name="Nature">
        <title>The genome of Chenopodium quinoa.</title>
        <authorList>
            <person name="Jarvis D.E."/>
            <person name="Ho Y.S."/>
            <person name="Lightfoot D.J."/>
            <person name="Schmoeckel S.M."/>
            <person name="Li B."/>
            <person name="Borm T.J.A."/>
            <person name="Ohyanagi H."/>
            <person name="Mineta K."/>
            <person name="Michell C.T."/>
            <person name="Saber N."/>
            <person name="Kharbatia N.M."/>
            <person name="Rupper R.R."/>
            <person name="Sharp A.R."/>
            <person name="Dally N."/>
            <person name="Boughton B.A."/>
            <person name="Woo Y.H."/>
            <person name="Gao G."/>
            <person name="Schijlen E.G.W.M."/>
            <person name="Guo X."/>
            <person name="Momin A.A."/>
            <person name="Negrao S."/>
            <person name="Al-Babili S."/>
            <person name="Gehring C."/>
            <person name="Roessner U."/>
            <person name="Jung C."/>
            <person name="Murphy K."/>
            <person name="Arold S.T."/>
            <person name="Gojobori T."/>
            <person name="van der Linden C.G."/>
            <person name="van Loo E.N."/>
            <person name="Jellen E.N."/>
            <person name="Maughan P.J."/>
            <person name="Tester M."/>
        </authorList>
    </citation>
    <scope>NUCLEOTIDE SEQUENCE [LARGE SCALE GENOMIC DNA]</scope>
    <source>
        <strain evidence="9">cv. PI 614886</strain>
    </source>
</reference>
<reference evidence="9" key="2">
    <citation type="submission" date="2021-03" db="UniProtKB">
        <authorList>
            <consortium name="EnsemblPlants"/>
        </authorList>
    </citation>
    <scope>IDENTIFICATION</scope>
</reference>
<dbReference type="GO" id="GO:0016020">
    <property type="term" value="C:membrane"/>
    <property type="evidence" value="ECO:0007669"/>
    <property type="project" value="UniProtKB-SubCell"/>
</dbReference>
<comment type="subcellular location">
    <subcellularLocation>
        <location evidence="1">Membrane</location>
        <topology evidence="1">Single-pass membrane protein</topology>
    </subcellularLocation>
</comment>
<keyword evidence="3 8" id="KW-0328">Glycosyltransferase</keyword>
<evidence type="ECO:0000313" key="10">
    <source>
        <dbReference type="Proteomes" id="UP000596660"/>
    </source>
</evidence>
<accession>A0A803NA29</accession>
<keyword evidence="7" id="KW-0472">Membrane</keyword>
<evidence type="ECO:0000256" key="8">
    <source>
        <dbReference type="RuleBase" id="RU366017"/>
    </source>
</evidence>